<dbReference type="InterPro" id="IPR036724">
    <property type="entry name" value="Cobalamin-bd_sf"/>
</dbReference>
<dbReference type="Proteomes" id="UP000217676">
    <property type="component" value="Chromosome"/>
</dbReference>
<accession>A0A169PNQ5</accession>
<dbReference type="SUPFAM" id="SSF102114">
    <property type="entry name" value="Radical SAM enzymes"/>
    <property type="match status" value="1"/>
</dbReference>
<evidence type="ECO:0000256" key="1">
    <source>
        <dbReference type="ARBA" id="ARBA00001966"/>
    </source>
</evidence>
<dbReference type="InterPro" id="IPR051198">
    <property type="entry name" value="BchE-like"/>
</dbReference>
<feature type="domain" description="Radical SAM core" evidence="6">
    <location>
        <begin position="275"/>
        <end position="512"/>
    </location>
</feature>
<evidence type="ECO:0000313" key="7">
    <source>
        <dbReference type="EMBL" id="BAU88238.1"/>
    </source>
</evidence>
<dbReference type="PANTHER" id="PTHR43409">
    <property type="entry name" value="ANAEROBIC MAGNESIUM-PROTOPORPHYRIN IX MONOMETHYL ESTER CYCLASE-RELATED"/>
    <property type="match status" value="1"/>
</dbReference>
<organism evidence="7 8">
    <name type="scientific">Streptomyces laurentii</name>
    <dbReference type="NCBI Taxonomy" id="39478"/>
    <lineage>
        <taxon>Bacteria</taxon>
        <taxon>Bacillati</taxon>
        <taxon>Actinomycetota</taxon>
        <taxon>Actinomycetes</taxon>
        <taxon>Kitasatosporales</taxon>
        <taxon>Streptomycetaceae</taxon>
        <taxon>Streptomyces</taxon>
    </lineage>
</organism>
<dbReference type="SFLD" id="SFLDS00029">
    <property type="entry name" value="Radical_SAM"/>
    <property type="match status" value="1"/>
</dbReference>
<keyword evidence="5" id="KW-0411">Iron-sulfur</keyword>
<name>A0A169PNQ5_STRLU</name>
<dbReference type="SMART" id="SM00729">
    <property type="entry name" value="Elp3"/>
    <property type="match status" value="1"/>
</dbReference>
<dbReference type="AlphaFoldDB" id="A0A169PNQ5"/>
<keyword evidence="3" id="KW-0479">Metal-binding</keyword>
<dbReference type="InterPro" id="IPR013785">
    <property type="entry name" value="Aldolase_TIM"/>
</dbReference>
<dbReference type="Pfam" id="PF04055">
    <property type="entry name" value="Radical_SAM"/>
    <property type="match status" value="1"/>
</dbReference>
<gene>
    <name evidence="7" type="ORF">SLA_7372</name>
</gene>
<dbReference type="PROSITE" id="PS51918">
    <property type="entry name" value="RADICAL_SAM"/>
    <property type="match status" value="1"/>
</dbReference>
<dbReference type="GO" id="GO:0051536">
    <property type="term" value="F:iron-sulfur cluster binding"/>
    <property type="evidence" value="ECO:0007669"/>
    <property type="project" value="UniProtKB-KW"/>
</dbReference>
<dbReference type="GO" id="GO:0031419">
    <property type="term" value="F:cobalamin binding"/>
    <property type="evidence" value="ECO:0007669"/>
    <property type="project" value="InterPro"/>
</dbReference>
<protein>
    <submittedName>
        <fullName evidence="7">Fe-S oxidoreductase</fullName>
    </submittedName>
</protein>
<evidence type="ECO:0000256" key="5">
    <source>
        <dbReference type="ARBA" id="ARBA00023014"/>
    </source>
</evidence>
<dbReference type="SFLD" id="SFLDG01082">
    <property type="entry name" value="B12-binding_domain_containing"/>
    <property type="match status" value="1"/>
</dbReference>
<dbReference type="Gene3D" id="3.20.20.70">
    <property type="entry name" value="Aldolase class I"/>
    <property type="match status" value="1"/>
</dbReference>
<dbReference type="InterPro" id="IPR058240">
    <property type="entry name" value="rSAM_sf"/>
</dbReference>
<dbReference type="PANTHER" id="PTHR43409:SF4">
    <property type="entry name" value="RADICAL SAM SUPERFAMILY PROTEIN"/>
    <property type="match status" value="1"/>
</dbReference>
<dbReference type="InterPro" id="IPR006638">
    <property type="entry name" value="Elp3/MiaA/NifB-like_rSAM"/>
</dbReference>
<evidence type="ECO:0000256" key="2">
    <source>
        <dbReference type="ARBA" id="ARBA00022691"/>
    </source>
</evidence>
<dbReference type="EMBL" id="AP017424">
    <property type="protein sequence ID" value="BAU88238.1"/>
    <property type="molecule type" value="Genomic_DNA"/>
</dbReference>
<dbReference type="KEGG" id="slau:SLA_7372"/>
<dbReference type="InterPro" id="IPR007197">
    <property type="entry name" value="rSAM"/>
</dbReference>
<keyword evidence="4" id="KW-0408">Iron</keyword>
<comment type="cofactor">
    <cofactor evidence="1">
        <name>[4Fe-4S] cluster</name>
        <dbReference type="ChEBI" id="CHEBI:49883"/>
    </cofactor>
</comment>
<evidence type="ECO:0000313" key="8">
    <source>
        <dbReference type="Proteomes" id="UP000217676"/>
    </source>
</evidence>
<reference evidence="7 8" key="1">
    <citation type="journal article" date="2016" name="Genome Announc.">
        <title>Complete Genome Sequence of Thiostrepton-Producing Streptomyces laurentii ATCC 31255.</title>
        <authorList>
            <person name="Doi K."/>
            <person name="Fujino Y."/>
            <person name="Nagayoshi Y."/>
            <person name="Ohshima T."/>
            <person name="Ogata S."/>
        </authorList>
    </citation>
    <scope>NUCLEOTIDE SEQUENCE [LARGE SCALE GENOMIC DNA]</scope>
    <source>
        <strain evidence="7 8">ATCC 31255</strain>
    </source>
</reference>
<sequence>MTRPRLLVVVPPQAVSMVNGPPLAPLLLDYALTPHGVDVEFFDANLDFFGWLCGDGVRAAVTTRLKQLAVAELSSDVLESEDLTRVGRYLSFLESPYCRGGEVSAARAGMDWDAAHELLVNPRATVPDPEFRDTWLGVAMDRLCEEILRREPDHLAFSTLFHTQTEATAELCRRLRAAGFAGRIVLGGAAVKLTDDLALEQLLTGCSADLAYKYSLYGEFPTLAAFLRGACEAGEVANASYLDGTGRLRHASAKGGAVRSMVRALSYDLVTEVDYLPEHIYPVLLSEGCYWGKCDFCDYPFLSSQDPFKVSAFFRKASDVVHDIGVLVEKLGVSRIDLISDAVPMGYFRLLADAGAGRLRDLGARLECSIRAEPKAKAHHFEAMAAAGVDLVTIGVESLADEVLDGMGKGNTYADIMRSMRLAREQGIKVKANLIFDHPRMQIRHVEETLERLEEVLPYVESLGVHSFGLTPHAPLAFTPESANLVILKDQKTTNDHGEHHLRFVRTDMTPDLKSRLSELRTVVEEAAYRLEAARSVGAAVERPRRIVHLPYRWDGHRAVRDTVPDLSVSIPGAVAPFSYFVKGRADG</sequence>
<keyword evidence="2" id="KW-0949">S-adenosyl-L-methionine</keyword>
<proteinExistence type="predicted"/>
<dbReference type="GO" id="GO:0003824">
    <property type="term" value="F:catalytic activity"/>
    <property type="evidence" value="ECO:0007669"/>
    <property type="project" value="InterPro"/>
</dbReference>
<evidence type="ECO:0000256" key="3">
    <source>
        <dbReference type="ARBA" id="ARBA00022723"/>
    </source>
</evidence>
<evidence type="ECO:0000256" key="4">
    <source>
        <dbReference type="ARBA" id="ARBA00023004"/>
    </source>
</evidence>
<keyword evidence="8" id="KW-1185">Reference proteome</keyword>
<evidence type="ECO:0000259" key="6">
    <source>
        <dbReference type="PROSITE" id="PS51918"/>
    </source>
</evidence>
<dbReference type="GO" id="GO:0046872">
    <property type="term" value="F:metal ion binding"/>
    <property type="evidence" value="ECO:0007669"/>
    <property type="project" value="UniProtKB-KW"/>
</dbReference>
<dbReference type="SUPFAM" id="SSF52242">
    <property type="entry name" value="Cobalamin (vitamin B12)-binding domain"/>
    <property type="match status" value="1"/>
</dbReference>